<keyword evidence="2" id="KW-1185">Reference proteome</keyword>
<dbReference type="Proteomes" id="UP000419144">
    <property type="component" value="Unassembled WGS sequence"/>
</dbReference>
<reference evidence="1" key="1">
    <citation type="submission" date="2019-11" db="EMBL/GenBank/DDBJ databases">
        <title>Leishmania tarentolae CDS.</title>
        <authorList>
            <person name="Goto Y."/>
            <person name="Yamagishi J."/>
        </authorList>
    </citation>
    <scope>NUCLEOTIDE SEQUENCE [LARGE SCALE GENOMIC DNA]</scope>
    <source>
        <strain evidence="1">Parrot Tar II</strain>
    </source>
</reference>
<proteinExistence type="predicted"/>
<protein>
    <submittedName>
        <fullName evidence="1">Major surface protease gp63, putative</fullName>
    </submittedName>
</protein>
<name>A0A640KXT4_LEITA</name>
<keyword evidence="1" id="KW-0378">Hydrolase</keyword>
<keyword evidence="1" id="KW-0645">Protease</keyword>
<organism evidence="1 2">
    <name type="scientific">Leishmania tarentolae</name>
    <name type="common">Sauroleishmania tarentolae</name>
    <dbReference type="NCBI Taxonomy" id="5689"/>
    <lineage>
        <taxon>Eukaryota</taxon>
        <taxon>Discoba</taxon>
        <taxon>Euglenozoa</taxon>
        <taxon>Kinetoplastea</taxon>
        <taxon>Metakinetoplastina</taxon>
        <taxon>Trypanosomatida</taxon>
        <taxon>Trypanosomatidae</taxon>
        <taxon>Leishmaniinae</taxon>
        <taxon>Leishmania</taxon>
        <taxon>lizard Leishmania</taxon>
    </lineage>
</organism>
<dbReference type="EMBL" id="BLBS01000163">
    <property type="protein sequence ID" value="GET94031.1"/>
    <property type="molecule type" value="Genomic_DNA"/>
</dbReference>
<evidence type="ECO:0000313" key="1">
    <source>
        <dbReference type="EMBL" id="GET94031.1"/>
    </source>
</evidence>
<dbReference type="AlphaFoldDB" id="A0A640KXT4"/>
<dbReference type="GO" id="GO:0008233">
    <property type="term" value="F:peptidase activity"/>
    <property type="evidence" value="ECO:0007669"/>
    <property type="project" value="UniProtKB-KW"/>
</dbReference>
<dbReference type="VEuPathDB" id="TriTrypDB:LtaPh_9921501"/>
<comment type="caution">
    <text evidence="1">The sequence shown here is derived from an EMBL/GenBank/DDBJ whole genome shotgun (WGS) entry which is preliminary data.</text>
</comment>
<dbReference type="GO" id="GO:0006508">
    <property type="term" value="P:proteolysis"/>
    <property type="evidence" value="ECO:0007669"/>
    <property type="project" value="UniProtKB-KW"/>
</dbReference>
<evidence type="ECO:0000313" key="2">
    <source>
        <dbReference type="Proteomes" id="UP000419144"/>
    </source>
</evidence>
<gene>
    <name evidence="1" type="ORF">LtaPh_9921501</name>
</gene>
<accession>A0A640KXT4</accession>
<sequence length="289" mass="30618">MGCGGPPAASSQSRSKTAGAIHHVAIVLDRLQVALAHLHVRRARDVAASSEGVAHTSQIHSKARRAVNVAAAAAHLHAVRARGRVTPHVGAQASVRPYLGVTDLRHEVPINAARRVGEDVEGIQGIHCGRGTLRAAAIFGGQHSRAVVHEVEHSTKRRIREVLPIGRKRSLLCPCKTSTQPQPVCRAAHRVLKVVAEHLRPLRGALLHALLAEEGATRVLAPRHHLGLAVVRLVEAEVLEDGHGHGSVVPGTEAAAMSSSCALRILMCDTAELAPPWSSSSRCSKVSQP</sequence>